<comment type="caution">
    <text evidence="1">The sequence shown here is derived from an EMBL/GenBank/DDBJ whole genome shotgun (WGS) entry which is preliminary data.</text>
</comment>
<protein>
    <submittedName>
        <fullName evidence="1">Uncharacterized protein</fullName>
    </submittedName>
</protein>
<reference evidence="1 2" key="1">
    <citation type="submission" date="2019-01" db="EMBL/GenBank/DDBJ databases">
        <title>Draft Genome and Complete Hox-Cluster Characterization of the Sterlet Sturgeon (Acipenser ruthenus).</title>
        <authorList>
            <person name="Wei Q."/>
        </authorList>
    </citation>
    <scope>NUCLEOTIDE SEQUENCE [LARGE SCALE GENOMIC DNA]</scope>
    <source>
        <strain evidence="1">WHYD16114868_AA</strain>
        <tissue evidence="1">Blood</tissue>
    </source>
</reference>
<dbReference type="AlphaFoldDB" id="A0A444UE94"/>
<dbReference type="EMBL" id="SCEB01214733">
    <property type="protein sequence ID" value="RXM33507.1"/>
    <property type="molecule type" value="Genomic_DNA"/>
</dbReference>
<name>A0A444UE94_ACIRT</name>
<accession>A0A444UE94</accession>
<evidence type="ECO:0000313" key="2">
    <source>
        <dbReference type="Proteomes" id="UP000289886"/>
    </source>
</evidence>
<gene>
    <name evidence="1" type="ORF">EOD39_5368</name>
</gene>
<organism evidence="1 2">
    <name type="scientific">Acipenser ruthenus</name>
    <name type="common">Sterlet sturgeon</name>
    <dbReference type="NCBI Taxonomy" id="7906"/>
    <lineage>
        <taxon>Eukaryota</taxon>
        <taxon>Metazoa</taxon>
        <taxon>Chordata</taxon>
        <taxon>Craniata</taxon>
        <taxon>Vertebrata</taxon>
        <taxon>Euteleostomi</taxon>
        <taxon>Actinopterygii</taxon>
        <taxon>Chondrostei</taxon>
        <taxon>Acipenseriformes</taxon>
        <taxon>Acipenseridae</taxon>
        <taxon>Acipenser</taxon>
    </lineage>
</organism>
<proteinExistence type="predicted"/>
<dbReference type="Proteomes" id="UP000289886">
    <property type="component" value="Unassembled WGS sequence"/>
</dbReference>
<keyword evidence="2" id="KW-1185">Reference proteome</keyword>
<evidence type="ECO:0000313" key="1">
    <source>
        <dbReference type="EMBL" id="RXM33507.1"/>
    </source>
</evidence>
<sequence>MQGPNAPVPALNLLPEVSDAAEIWLKYAGPTMEGGRRAEEKGDEGVTGGWRVSVVVTVKVKVTVVRESGREQW</sequence>